<evidence type="ECO:0000256" key="4">
    <source>
        <dbReference type="ARBA" id="ARBA00016218"/>
    </source>
</evidence>
<keyword evidence="7 14" id="KW-0418">Kinase</keyword>
<evidence type="ECO:0000313" key="14">
    <source>
        <dbReference type="EMBL" id="BAT72568.1"/>
    </source>
</evidence>
<dbReference type="Pfam" id="PF01288">
    <property type="entry name" value="HPPK"/>
    <property type="match status" value="1"/>
</dbReference>
<dbReference type="PROSITE" id="PS00794">
    <property type="entry name" value="HPPK"/>
    <property type="match status" value="1"/>
</dbReference>
<dbReference type="GO" id="GO:0003848">
    <property type="term" value="F:2-amino-4-hydroxy-6-hydroxymethyldihydropteridine diphosphokinase activity"/>
    <property type="evidence" value="ECO:0007669"/>
    <property type="project" value="UniProtKB-EC"/>
</dbReference>
<dbReference type="PANTHER" id="PTHR43071:SF1">
    <property type="entry name" value="2-AMINO-4-HYDROXY-6-HYDROXYMETHYLDIHYDROPTERIDINE PYROPHOSPHOKINASE"/>
    <property type="match status" value="1"/>
</dbReference>
<name>A0A0S3QW67_THET7</name>
<dbReference type="CDD" id="cd00483">
    <property type="entry name" value="HPPK"/>
    <property type="match status" value="1"/>
</dbReference>
<evidence type="ECO:0000256" key="8">
    <source>
        <dbReference type="ARBA" id="ARBA00022840"/>
    </source>
</evidence>
<evidence type="ECO:0000313" key="15">
    <source>
        <dbReference type="Proteomes" id="UP000063234"/>
    </source>
</evidence>
<evidence type="ECO:0000256" key="10">
    <source>
        <dbReference type="ARBA" id="ARBA00029409"/>
    </source>
</evidence>
<dbReference type="OrthoDB" id="9808041at2"/>
<dbReference type="STRING" id="1298851.TST_1784"/>
<evidence type="ECO:0000256" key="9">
    <source>
        <dbReference type="ARBA" id="ARBA00022909"/>
    </source>
</evidence>
<dbReference type="RefSeq" id="WP_068550728.1">
    <property type="nucleotide sequence ID" value="NZ_AP013035.1"/>
</dbReference>
<evidence type="ECO:0000256" key="2">
    <source>
        <dbReference type="ARBA" id="ARBA00005810"/>
    </source>
</evidence>
<sequence>MARFVLGFGSNLGSRIFNIFRALQIFSKTMFIKKLSGVYLTEPVGPPQGWFVNVSALVDFEGDPPTLLRLCKRVEALVGRETTYRWGPRILDVDIIWWEGGPFEREDLIIPHPQWANRRFVLVTLTDLGILEIGGLGVKEALSKVLKQRVIPIRSAKVVLEDFLNMG</sequence>
<dbReference type="GO" id="GO:0046654">
    <property type="term" value="P:tetrahydrofolate biosynthetic process"/>
    <property type="evidence" value="ECO:0007669"/>
    <property type="project" value="UniProtKB-UniPathway"/>
</dbReference>
<evidence type="ECO:0000256" key="7">
    <source>
        <dbReference type="ARBA" id="ARBA00022777"/>
    </source>
</evidence>
<comment type="similarity">
    <text evidence="2">Belongs to the HPPK family.</text>
</comment>
<comment type="function">
    <text evidence="10">Catalyzes the transfer of pyrophosphate from adenosine triphosphate (ATP) to 6-hydroxymethyl-7,8-dihydropterin, an enzymatic step in folate biosynthesis pathway.</text>
</comment>
<dbReference type="InterPro" id="IPR035907">
    <property type="entry name" value="Hppk_sf"/>
</dbReference>
<comment type="pathway">
    <text evidence="1">Cofactor biosynthesis; tetrahydrofolate biosynthesis; 2-amino-4-hydroxy-6-hydroxymethyl-7,8-dihydropteridine diphosphate from 7,8-dihydroneopterin triphosphate: step 4/4.</text>
</comment>
<keyword evidence="5 14" id="KW-0808">Transferase</keyword>
<dbReference type="EC" id="2.7.6.3" evidence="3"/>
<dbReference type="GO" id="GO:0046656">
    <property type="term" value="P:folic acid biosynthetic process"/>
    <property type="evidence" value="ECO:0007669"/>
    <property type="project" value="UniProtKB-KW"/>
</dbReference>
<evidence type="ECO:0000256" key="1">
    <source>
        <dbReference type="ARBA" id="ARBA00005051"/>
    </source>
</evidence>
<proteinExistence type="inferred from homology"/>
<evidence type="ECO:0000256" key="6">
    <source>
        <dbReference type="ARBA" id="ARBA00022741"/>
    </source>
</evidence>
<dbReference type="Proteomes" id="UP000063234">
    <property type="component" value="Chromosome"/>
</dbReference>
<dbReference type="InterPro" id="IPR000550">
    <property type="entry name" value="Hppk"/>
</dbReference>
<dbReference type="PANTHER" id="PTHR43071">
    <property type="entry name" value="2-AMINO-4-HYDROXY-6-HYDROXYMETHYLDIHYDROPTERIDINE PYROPHOSPHOKINASE"/>
    <property type="match status" value="1"/>
</dbReference>
<dbReference type="UniPathway" id="UPA00077">
    <property type="reaction ID" value="UER00155"/>
</dbReference>
<dbReference type="EMBL" id="AP013035">
    <property type="protein sequence ID" value="BAT72568.1"/>
    <property type="molecule type" value="Genomic_DNA"/>
</dbReference>
<dbReference type="KEGG" id="ttk:TST_1784"/>
<dbReference type="NCBIfam" id="TIGR01498">
    <property type="entry name" value="folK"/>
    <property type="match status" value="1"/>
</dbReference>
<evidence type="ECO:0000256" key="3">
    <source>
        <dbReference type="ARBA" id="ARBA00013253"/>
    </source>
</evidence>
<keyword evidence="8" id="KW-0067">ATP-binding</keyword>
<dbReference type="GO" id="GO:0016301">
    <property type="term" value="F:kinase activity"/>
    <property type="evidence" value="ECO:0007669"/>
    <property type="project" value="UniProtKB-KW"/>
</dbReference>
<reference evidence="15" key="1">
    <citation type="journal article" date="2018" name="Science">
        <title>A primordial and reversible TCA cycle in a facultatively chemolithoautotrophic thermophile.</title>
        <authorList>
            <person name="Nunoura T."/>
            <person name="Chikaraishi Y."/>
            <person name="Izaki R."/>
            <person name="Suwa T."/>
            <person name="Sato T."/>
            <person name="Harada T."/>
            <person name="Mori K."/>
            <person name="Kato Y."/>
            <person name="Miyazaki M."/>
            <person name="Shimamura S."/>
            <person name="Yanagawa K."/>
            <person name="Shuto A."/>
            <person name="Ohkouchi N."/>
            <person name="Fujita N."/>
            <person name="Takaki Y."/>
            <person name="Atomi H."/>
            <person name="Takai K."/>
        </authorList>
    </citation>
    <scope>NUCLEOTIDE SEQUENCE [LARGE SCALE GENOMIC DNA]</scope>
    <source>
        <strain evidence="15">DSM 17441 / JCM 13301 / NBRC 103674 / ABI70S6</strain>
    </source>
</reference>
<evidence type="ECO:0000256" key="11">
    <source>
        <dbReference type="ARBA" id="ARBA00029766"/>
    </source>
</evidence>
<keyword evidence="9" id="KW-0289">Folate biosynthesis</keyword>
<evidence type="ECO:0000256" key="5">
    <source>
        <dbReference type="ARBA" id="ARBA00022679"/>
    </source>
</evidence>
<dbReference type="Gene3D" id="3.30.70.560">
    <property type="entry name" value="7,8-Dihydro-6-hydroxymethylpterin-pyrophosphokinase HPPK"/>
    <property type="match status" value="1"/>
</dbReference>
<dbReference type="AlphaFoldDB" id="A0A0S3QW67"/>
<evidence type="ECO:0000259" key="13">
    <source>
        <dbReference type="PROSITE" id="PS00794"/>
    </source>
</evidence>
<gene>
    <name evidence="14" type="primary">folK</name>
    <name evidence="14" type="ORF">TST_1784</name>
</gene>
<keyword evidence="15" id="KW-1185">Reference proteome</keyword>
<protein>
    <recommendedName>
        <fullName evidence="4">2-amino-4-hydroxy-6-hydroxymethyldihydropteridine pyrophosphokinase</fullName>
        <ecNumber evidence="3">2.7.6.3</ecNumber>
    </recommendedName>
    <alternativeName>
        <fullName evidence="11">6-hydroxymethyl-7,8-dihydropterin pyrophosphokinase</fullName>
    </alternativeName>
    <alternativeName>
        <fullName evidence="12">7,8-dihydro-6-hydroxymethylpterin-pyrophosphokinase</fullName>
    </alternativeName>
</protein>
<dbReference type="SUPFAM" id="SSF55083">
    <property type="entry name" value="6-hydroxymethyl-7,8-dihydropterin pyrophosphokinase, HPPK"/>
    <property type="match status" value="1"/>
</dbReference>
<accession>A0A0S3QW67</accession>
<evidence type="ECO:0000256" key="12">
    <source>
        <dbReference type="ARBA" id="ARBA00033413"/>
    </source>
</evidence>
<keyword evidence="6" id="KW-0547">Nucleotide-binding</keyword>
<feature type="domain" description="7,8-dihydro-6-hydroxymethylpterin-pyrophosphokinase" evidence="13">
    <location>
        <begin position="85"/>
        <end position="96"/>
    </location>
</feature>
<dbReference type="GO" id="GO:0005524">
    <property type="term" value="F:ATP binding"/>
    <property type="evidence" value="ECO:0007669"/>
    <property type="project" value="UniProtKB-KW"/>
</dbReference>
<organism evidence="14 15">
    <name type="scientific">Thermosulfidibacter takaii (strain DSM 17441 / JCM 13301 / NBRC 103674 / ABI70S6)</name>
    <dbReference type="NCBI Taxonomy" id="1298851"/>
    <lineage>
        <taxon>Bacteria</taxon>
        <taxon>Pseudomonadati</taxon>
        <taxon>Thermosulfidibacterota</taxon>
        <taxon>Thermosulfidibacteria</taxon>
        <taxon>Thermosulfidibacterales</taxon>
        <taxon>Thermosulfidibacteraceae</taxon>
    </lineage>
</organism>